<dbReference type="SUPFAM" id="SSF51120">
    <property type="entry name" value="beta-Roll"/>
    <property type="match status" value="2"/>
</dbReference>
<dbReference type="Pfam" id="PF00884">
    <property type="entry name" value="Sulfatase"/>
    <property type="match status" value="1"/>
</dbReference>
<evidence type="ECO:0000313" key="6">
    <source>
        <dbReference type="Proteomes" id="UP000252023"/>
    </source>
</evidence>
<dbReference type="PANTHER" id="PTHR45953">
    <property type="entry name" value="IDURONATE 2-SULFATASE"/>
    <property type="match status" value="1"/>
</dbReference>
<dbReference type="InterPro" id="IPR018511">
    <property type="entry name" value="Hemolysin-typ_Ca-bd_CS"/>
</dbReference>
<sequence length="767" mass="81914">MDCRPKDAPELRCRGLVMRHVFSIAIDDMVNYPKFGTMYGVAPITPELDAFTATSTHFPNAVCAVPVCGQSRWSKVTGFTPAESGINYNQPGVILRSRATDTYTYLCRKAGFQVVSVGKYTDGRHQAANYNTIACDYVQGQINDDLADGISVDYGGINGTVSLNDPTDYGDLKVVLWWEDFLRNYSGTRPLMGCMGLFRPHDDYVVPESYYNLYSLSDFTIPADLTSTDLWSLPQDILQYELGRAAAPGGVIDPVTQADKLKRTVWGYFAALSFTSNNFGRLVQAIEDMCARRGDEYVIEVWSDHGFHLGSHFHWHKLTTLSEAANPPVWYRAPGQTVARTVQQPVGWYDMFQTVLDYAGVPSPARSVGKSLRPLIEGASAIGECYSITEVFGGMSALLESADDGTYQAGGTRYRVGEYLSGETVVFNDSTDWRNIKNIAGQNPTRTANLLSRLRAMAEQGGMRYANTPAGAARRRATMLVGNAAQQQLKGSGGDDIVFSHDLLGPGSNLGEGWDILWWLPTDGVEFVLPEGIEGVTRASENFWKSGSSTEALARLVANSEDNSLIMGWGASATVSAGAGDDYVENATNVDGGFGNDHIVTQWKNDTVSGGEGNDTIDTSGGHDAISGDGGDDVVFAGDGNDTIRGGAGNDSLRGDAGNDSISGGPGNDTLLGGAGMDTLVADGGADLLTGGTENDTFVILRNEQQSTITDFAVGDIIDLSAWSGIGPVTAASSGSDVMVSARLERLLVKAATVANVKAAIRGVTVA</sequence>
<feature type="domain" description="Sulfatase N-terminal" evidence="4">
    <location>
        <begin position="31"/>
        <end position="361"/>
    </location>
</feature>
<dbReference type="InterPro" id="IPR017850">
    <property type="entry name" value="Alkaline_phosphatase_core_sf"/>
</dbReference>
<dbReference type="PANTHER" id="PTHR45953:SF1">
    <property type="entry name" value="IDURONATE 2-SULFATASE"/>
    <property type="match status" value="1"/>
</dbReference>
<name>A0A344PL20_9RHOB</name>
<dbReference type="InterPro" id="IPR000917">
    <property type="entry name" value="Sulfatase_N"/>
</dbReference>
<dbReference type="InterPro" id="IPR011049">
    <property type="entry name" value="Serralysin-like_metalloprot_C"/>
</dbReference>
<keyword evidence="6" id="KW-1185">Reference proteome</keyword>
<dbReference type="OrthoDB" id="9795675at2"/>
<organism evidence="5 6">
    <name type="scientific">Paracoccus suum</name>
    <dbReference type="NCBI Taxonomy" id="2259340"/>
    <lineage>
        <taxon>Bacteria</taxon>
        <taxon>Pseudomonadati</taxon>
        <taxon>Pseudomonadota</taxon>
        <taxon>Alphaproteobacteria</taxon>
        <taxon>Rhodobacterales</taxon>
        <taxon>Paracoccaceae</taxon>
        <taxon>Paracoccus</taxon>
    </lineage>
</organism>
<dbReference type="PRINTS" id="PR00313">
    <property type="entry name" value="CABNDNGRPT"/>
</dbReference>
<evidence type="ECO:0000256" key="2">
    <source>
        <dbReference type="ARBA" id="ARBA00022801"/>
    </source>
</evidence>
<evidence type="ECO:0000256" key="1">
    <source>
        <dbReference type="ARBA" id="ARBA00022723"/>
    </source>
</evidence>
<dbReference type="SUPFAM" id="SSF53649">
    <property type="entry name" value="Alkaline phosphatase-like"/>
    <property type="match status" value="1"/>
</dbReference>
<evidence type="ECO:0000313" key="5">
    <source>
        <dbReference type="EMBL" id="AXC50075.1"/>
    </source>
</evidence>
<reference evidence="6" key="1">
    <citation type="submission" date="2018-07" db="EMBL/GenBank/DDBJ databases">
        <title>Genome sequencing of Paracoccus sp. SC2-6.</title>
        <authorList>
            <person name="Heo J."/>
            <person name="Kim S.-J."/>
            <person name="Kwon S.-W."/>
        </authorList>
    </citation>
    <scope>NUCLEOTIDE SEQUENCE [LARGE SCALE GENOMIC DNA]</scope>
    <source>
        <strain evidence="6">SC2-6</strain>
    </source>
</reference>
<dbReference type="InterPro" id="IPR001343">
    <property type="entry name" value="Hemolysn_Ca-bd"/>
</dbReference>
<dbReference type="Gene3D" id="3.40.720.10">
    <property type="entry name" value="Alkaline Phosphatase, subunit A"/>
    <property type="match status" value="1"/>
</dbReference>
<protein>
    <recommendedName>
        <fullName evidence="4">Sulfatase N-terminal domain-containing protein</fullName>
    </recommendedName>
</protein>
<keyword evidence="2" id="KW-0378">Hydrolase</keyword>
<dbReference type="GO" id="GO:0005737">
    <property type="term" value="C:cytoplasm"/>
    <property type="evidence" value="ECO:0007669"/>
    <property type="project" value="TreeGrafter"/>
</dbReference>
<dbReference type="GO" id="GO:0005509">
    <property type="term" value="F:calcium ion binding"/>
    <property type="evidence" value="ECO:0007669"/>
    <property type="project" value="InterPro"/>
</dbReference>
<dbReference type="AlphaFoldDB" id="A0A344PL20"/>
<dbReference type="KEGG" id="pars:DRW48_10555"/>
<dbReference type="EMBL" id="CP030918">
    <property type="protein sequence ID" value="AXC50075.1"/>
    <property type="molecule type" value="Genomic_DNA"/>
</dbReference>
<dbReference type="Gene3D" id="2.150.10.10">
    <property type="entry name" value="Serralysin-like metalloprotease, C-terminal"/>
    <property type="match status" value="2"/>
</dbReference>
<dbReference type="PROSITE" id="PS00330">
    <property type="entry name" value="HEMOLYSIN_CALCIUM"/>
    <property type="match status" value="2"/>
</dbReference>
<keyword evidence="1" id="KW-0479">Metal-binding</keyword>
<dbReference type="Proteomes" id="UP000252023">
    <property type="component" value="Chromosome"/>
</dbReference>
<gene>
    <name evidence="5" type="ORF">DRW48_10555</name>
</gene>
<feature type="region of interest" description="Disordered" evidence="3">
    <location>
        <begin position="604"/>
        <end position="669"/>
    </location>
</feature>
<evidence type="ECO:0000256" key="3">
    <source>
        <dbReference type="SAM" id="MobiDB-lite"/>
    </source>
</evidence>
<accession>A0A344PL20</accession>
<proteinExistence type="predicted"/>
<dbReference type="GO" id="GO:0008484">
    <property type="term" value="F:sulfuric ester hydrolase activity"/>
    <property type="evidence" value="ECO:0007669"/>
    <property type="project" value="TreeGrafter"/>
</dbReference>
<dbReference type="Pfam" id="PF00353">
    <property type="entry name" value="HemolysinCabind"/>
    <property type="match status" value="2"/>
</dbReference>
<evidence type="ECO:0000259" key="4">
    <source>
        <dbReference type="Pfam" id="PF00884"/>
    </source>
</evidence>